<dbReference type="InterPro" id="IPR011009">
    <property type="entry name" value="Kinase-like_dom_sf"/>
</dbReference>
<dbReference type="OrthoDB" id="1890790at2759"/>
<comment type="caution">
    <text evidence="2">The sequence shown here is derived from an EMBL/GenBank/DDBJ whole genome shotgun (WGS) entry which is preliminary data.</text>
</comment>
<proteinExistence type="predicted"/>
<dbReference type="Gene3D" id="1.10.510.10">
    <property type="entry name" value="Transferase(Phosphotransferase) domain 1"/>
    <property type="match status" value="1"/>
</dbReference>
<feature type="domain" description="Protein kinase" evidence="1">
    <location>
        <begin position="62"/>
        <end position="325"/>
    </location>
</feature>
<reference evidence="3" key="1">
    <citation type="submission" date="2013-09" db="EMBL/GenBank/DDBJ databases">
        <title>Corchorus olitorius genome sequencing.</title>
        <authorList>
            <person name="Alam M."/>
            <person name="Haque M.S."/>
            <person name="Islam M.S."/>
            <person name="Emdad E.M."/>
            <person name="Islam M.M."/>
            <person name="Ahmed B."/>
            <person name="Halim A."/>
            <person name="Hossen Q.M.M."/>
            <person name="Hossain M.Z."/>
            <person name="Ahmed R."/>
            <person name="Khan M.M."/>
            <person name="Islam R."/>
            <person name="Rashid M.M."/>
            <person name="Khan S.A."/>
            <person name="Rahman M.S."/>
            <person name="Alam M."/>
            <person name="Yahiya A.S."/>
            <person name="Khan M.S."/>
            <person name="Azam M.S."/>
            <person name="Haque T."/>
            <person name="Lashkar M.Z.H."/>
            <person name="Akhand A.I."/>
            <person name="Morshed G."/>
            <person name="Roy S."/>
            <person name="Uddin K.S."/>
            <person name="Rabeya T."/>
            <person name="Hossain A.S."/>
            <person name="Chowdhury A."/>
            <person name="Snigdha A.R."/>
            <person name="Mortoza M.S."/>
            <person name="Matin S.A."/>
            <person name="Hoque S.M.E."/>
            <person name="Islam M.K."/>
            <person name="Roy D.K."/>
            <person name="Haider R."/>
            <person name="Moosa M.M."/>
            <person name="Elias S.M."/>
            <person name="Hasan A.M."/>
            <person name="Jahan S."/>
            <person name="Shafiuddin M."/>
            <person name="Mahmood N."/>
            <person name="Shommy N.S."/>
        </authorList>
    </citation>
    <scope>NUCLEOTIDE SEQUENCE [LARGE SCALE GENOMIC DNA]</scope>
    <source>
        <strain evidence="3">cv. O-4</strain>
    </source>
</reference>
<dbReference type="EMBL" id="AWUE01014570">
    <property type="protein sequence ID" value="OMP02973.1"/>
    <property type="molecule type" value="Genomic_DNA"/>
</dbReference>
<dbReference type="AlphaFoldDB" id="A0A1R3K7A1"/>
<dbReference type="PROSITE" id="PS50011">
    <property type="entry name" value="PROTEIN_KINASE_DOM"/>
    <property type="match status" value="1"/>
</dbReference>
<dbReference type="PANTHER" id="PTHR48007">
    <property type="entry name" value="LEUCINE-RICH REPEAT RECEPTOR-LIKE PROTEIN KINASE PXC1"/>
    <property type="match status" value="1"/>
</dbReference>
<dbReference type="GO" id="GO:0004672">
    <property type="term" value="F:protein kinase activity"/>
    <property type="evidence" value="ECO:0007669"/>
    <property type="project" value="InterPro"/>
</dbReference>
<dbReference type="SUPFAM" id="SSF56112">
    <property type="entry name" value="Protein kinase-like (PK-like)"/>
    <property type="match status" value="1"/>
</dbReference>
<evidence type="ECO:0000313" key="3">
    <source>
        <dbReference type="Proteomes" id="UP000187203"/>
    </source>
</evidence>
<keyword evidence="3" id="KW-1185">Reference proteome</keyword>
<evidence type="ECO:0000259" key="1">
    <source>
        <dbReference type="PROSITE" id="PS50011"/>
    </source>
</evidence>
<dbReference type="InterPro" id="IPR046959">
    <property type="entry name" value="PRK1-6/SRF4-like"/>
</dbReference>
<protein>
    <recommendedName>
        <fullName evidence="1">Protein kinase domain-containing protein</fullName>
    </recommendedName>
</protein>
<dbReference type="Proteomes" id="UP000187203">
    <property type="component" value="Unassembled WGS sequence"/>
</dbReference>
<dbReference type="PANTHER" id="PTHR48007:SF55">
    <property type="entry name" value="PROTEIN KINASE DOMAIN-CONTAINING PROTEIN"/>
    <property type="match status" value="1"/>
</dbReference>
<dbReference type="Pfam" id="PF00069">
    <property type="entry name" value="Pkinase"/>
    <property type="match status" value="1"/>
</dbReference>
<name>A0A1R3K7A1_9ROSI</name>
<dbReference type="InterPro" id="IPR000719">
    <property type="entry name" value="Prot_kinase_dom"/>
</dbReference>
<organism evidence="2 3">
    <name type="scientific">Corchorus olitorius</name>
    <dbReference type="NCBI Taxonomy" id="93759"/>
    <lineage>
        <taxon>Eukaryota</taxon>
        <taxon>Viridiplantae</taxon>
        <taxon>Streptophyta</taxon>
        <taxon>Embryophyta</taxon>
        <taxon>Tracheophyta</taxon>
        <taxon>Spermatophyta</taxon>
        <taxon>Magnoliopsida</taxon>
        <taxon>eudicotyledons</taxon>
        <taxon>Gunneridae</taxon>
        <taxon>Pentapetalae</taxon>
        <taxon>rosids</taxon>
        <taxon>malvids</taxon>
        <taxon>Malvales</taxon>
        <taxon>Malvaceae</taxon>
        <taxon>Grewioideae</taxon>
        <taxon>Apeibeae</taxon>
        <taxon>Corchorus</taxon>
    </lineage>
</organism>
<evidence type="ECO:0000313" key="2">
    <source>
        <dbReference type="EMBL" id="OMP02973.1"/>
    </source>
</evidence>
<dbReference type="GO" id="GO:0005524">
    <property type="term" value="F:ATP binding"/>
    <property type="evidence" value="ECO:0007669"/>
    <property type="project" value="InterPro"/>
</dbReference>
<accession>A0A1R3K7A1</accession>
<gene>
    <name evidence="2" type="ORF">COLO4_10682</name>
</gene>
<sequence>MLTRAFTKPKKSFKLEYGEQSRSGSFSDYDDCIVGFMDDLPLVSCENNGPPLSLKEVLRTSVGVMAESGRGLTEKVVLSKGKVCALKRFRKVIVRRNEFGRRVGRLAQVCNKCEYLVPITAYLYSRRIKLVLLDYYPMGSLADLLEGGRSGQTALNWNERLTITVNIARAIAFIHSQSPTTVKNMKMNVHGTIKPTNVMINIDMTARLSDYGFVQLAECGDDPDNKERPITSYCDSLTQKCDIYNFGLLILDILGGVKDPGFIKCVLESKESIKQGKISFFEFDVEGKERKQALKVLEIALYCTNRLPEARPSIDQILLNLNDILNSGTTK</sequence>